<accession>A0AAE1KM51</accession>
<protein>
    <submittedName>
        <fullName evidence="3">Uncharacterized protein</fullName>
    </submittedName>
</protein>
<feature type="region of interest" description="Disordered" evidence="1">
    <location>
        <begin position="50"/>
        <end position="166"/>
    </location>
</feature>
<evidence type="ECO:0000256" key="2">
    <source>
        <dbReference type="SAM" id="SignalP"/>
    </source>
</evidence>
<dbReference type="AlphaFoldDB" id="A0AAE1KM51"/>
<feature type="compositionally biased region" description="Pro residues" evidence="1">
    <location>
        <begin position="67"/>
        <end position="80"/>
    </location>
</feature>
<evidence type="ECO:0000256" key="1">
    <source>
        <dbReference type="SAM" id="MobiDB-lite"/>
    </source>
</evidence>
<dbReference type="EMBL" id="JAWQEG010001810">
    <property type="protein sequence ID" value="KAK3876518.1"/>
    <property type="molecule type" value="Genomic_DNA"/>
</dbReference>
<gene>
    <name evidence="3" type="ORF">Pcinc_018709</name>
</gene>
<keyword evidence="4" id="KW-1185">Reference proteome</keyword>
<evidence type="ECO:0000313" key="4">
    <source>
        <dbReference type="Proteomes" id="UP001286313"/>
    </source>
</evidence>
<comment type="caution">
    <text evidence="3">The sequence shown here is derived from an EMBL/GenBank/DDBJ whole genome shotgun (WGS) entry which is preliminary data.</text>
</comment>
<dbReference type="Proteomes" id="UP001286313">
    <property type="component" value="Unassembled WGS sequence"/>
</dbReference>
<feature type="signal peptide" evidence="2">
    <location>
        <begin position="1"/>
        <end position="17"/>
    </location>
</feature>
<keyword evidence="2" id="KW-0732">Signal</keyword>
<proteinExistence type="predicted"/>
<evidence type="ECO:0000313" key="3">
    <source>
        <dbReference type="EMBL" id="KAK3876518.1"/>
    </source>
</evidence>
<feature type="chain" id="PRO_5042099678" evidence="2">
    <location>
        <begin position="18"/>
        <end position="166"/>
    </location>
</feature>
<organism evidence="3 4">
    <name type="scientific">Petrolisthes cinctipes</name>
    <name type="common">Flat porcelain crab</name>
    <dbReference type="NCBI Taxonomy" id="88211"/>
    <lineage>
        <taxon>Eukaryota</taxon>
        <taxon>Metazoa</taxon>
        <taxon>Ecdysozoa</taxon>
        <taxon>Arthropoda</taxon>
        <taxon>Crustacea</taxon>
        <taxon>Multicrustacea</taxon>
        <taxon>Malacostraca</taxon>
        <taxon>Eumalacostraca</taxon>
        <taxon>Eucarida</taxon>
        <taxon>Decapoda</taxon>
        <taxon>Pleocyemata</taxon>
        <taxon>Anomura</taxon>
        <taxon>Galatheoidea</taxon>
        <taxon>Porcellanidae</taxon>
        <taxon>Petrolisthes</taxon>
    </lineage>
</organism>
<reference evidence="3" key="1">
    <citation type="submission" date="2023-10" db="EMBL/GenBank/DDBJ databases">
        <title>Genome assemblies of two species of porcelain crab, Petrolisthes cinctipes and Petrolisthes manimaculis (Anomura: Porcellanidae).</title>
        <authorList>
            <person name="Angst P."/>
        </authorList>
    </citation>
    <scope>NUCLEOTIDE SEQUENCE</scope>
    <source>
        <strain evidence="3">PB745_01</strain>
        <tissue evidence="3">Gill</tissue>
    </source>
</reference>
<name>A0AAE1KM51_PETCI</name>
<dbReference type="PRINTS" id="PR01217">
    <property type="entry name" value="PRICHEXTENSN"/>
</dbReference>
<feature type="compositionally biased region" description="Pro residues" evidence="1">
    <location>
        <begin position="99"/>
        <end position="154"/>
    </location>
</feature>
<sequence length="166" mass="18389">MYAQVVLVLVGVAAVFGEKPAPVYSYSPPQTVNYYVNGDSGFVADVTYQGEARYPESQESYEAPQRYTPPQPQRYAPPQPTYSSSESVESEEITIFAPRPQPSYTPPQPTYAPPRPTYAPPQPTYAPPQPTYAPPRPTYAPPQPTYAPPQPTYAPPRRTYGFPGKK</sequence>